<accession>A0A916L870</accession>
<dbReference type="Proteomes" id="UP000039021">
    <property type="component" value="Unassembled WGS sequence"/>
</dbReference>
<protein>
    <submittedName>
        <fullName evidence="1">Uncharacterized protein</fullName>
    </submittedName>
</protein>
<proteinExistence type="predicted"/>
<dbReference type="AlphaFoldDB" id="A0A916L870"/>
<evidence type="ECO:0000313" key="1">
    <source>
        <dbReference type="EMBL" id="COX06012.1"/>
    </source>
</evidence>
<name>A0A916L870_MYCTX</name>
<dbReference type="EMBL" id="CSBK01000179">
    <property type="protein sequence ID" value="COX06012.1"/>
    <property type="molecule type" value="Genomic_DNA"/>
</dbReference>
<sequence length="98" mass="10467">MSLPRNDDAAAHAVETSCETVNPDARIWLLRLAISASPTRSWLTAGTGSCHSRVCLGTSGPRYLATGPMSRWISLYQALANSSANSSGCSSQRRVIRS</sequence>
<reference evidence="2" key="1">
    <citation type="submission" date="2015-03" db="EMBL/GenBank/DDBJ databases">
        <authorList>
            <consortium name="Pathogen Informatics"/>
        </authorList>
    </citation>
    <scope>NUCLEOTIDE SEQUENCE [LARGE SCALE GENOMIC DNA]</scope>
    <source>
        <strain evidence="2">N09902308</strain>
    </source>
</reference>
<comment type="caution">
    <text evidence="1">The sequence shown here is derived from an EMBL/GenBank/DDBJ whole genome shotgun (WGS) entry which is preliminary data.</text>
</comment>
<organism evidence="1 2">
    <name type="scientific">Mycobacterium tuberculosis</name>
    <dbReference type="NCBI Taxonomy" id="1773"/>
    <lineage>
        <taxon>Bacteria</taxon>
        <taxon>Bacillati</taxon>
        <taxon>Actinomycetota</taxon>
        <taxon>Actinomycetes</taxon>
        <taxon>Mycobacteriales</taxon>
        <taxon>Mycobacteriaceae</taxon>
        <taxon>Mycobacterium</taxon>
        <taxon>Mycobacterium tuberculosis complex</taxon>
    </lineage>
</organism>
<evidence type="ECO:0000313" key="2">
    <source>
        <dbReference type="Proteomes" id="UP000039021"/>
    </source>
</evidence>
<gene>
    <name evidence="1" type="ORF">ERS007739_00602</name>
</gene>